<keyword evidence="5 6" id="KW-0472">Membrane</keyword>
<dbReference type="GO" id="GO:0016020">
    <property type="term" value="C:membrane"/>
    <property type="evidence" value="ECO:0007669"/>
    <property type="project" value="UniProtKB-SubCell"/>
</dbReference>
<dbReference type="AlphaFoldDB" id="A0AAD4XWP8"/>
<feature type="transmembrane region" description="Helical" evidence="6">
    <location>
        <begin position="201"/>
        <end position="219"/>
    </location>
</feature>
<evidence type="ECO:0000256" key="1">
    <source>
        <dbReference type="ARBA" id="ARBA00004370"/>
    </source>
</evidence>
<sequence>MWSLPASPRWLLLRAVQGKASLQEYKERAITGLSKLRGRPAGDEVSEKQVEETLVSLKEAYANQESEGSFWEVVQGLSLKALTICGGVVLFLQVTEHPGVLHYAGSILKTSGFAAISVAAGVLAVIGLFKVIMTGVAVLKVDNLFMVSLLFLSAYNKIHGGYPAVAVGALLLYVSCYQISFVPISWLMISEIFHIRTRERGISLAALNFFGANVLFIFVPSSFKNQLMMGMLNYLLFVIISLVFLLSVVFIVPETKG</sequence>
<dbReference type="InterPro" id="IPR036259">
    <property type="entry name" value="MFS_trans_sf"/>
</dbReference>
<dbReference type="SUPFAM" id="SSF103473">
    <property type="entry name" value="MFS general substrate transporter"/>
    <property type="match status" value="1"/>
</dbReference>
<dbReference type="InterPro" id="IPR005828">
    <property type="entry name" value="MFS_sugar_transport-like"/>
</dbReference>
<reference evidence="7" key="1">
    <citation type="submission" date="2022-04" db="EMBL/GenBank/DDBJ databases">
        <title>A functionally conserved STORR gene fusion in Papaver species that diverged 16.8 million years ago.</title>
        <authorList>
            <person name="Catania T."/>
        </authorList>
    </citation>
    <scope>NUCLEOTIDE SEQUENCE</scope>
    <source>
        <strain evidence="7">S-188037</strain>
    </source>
</reference>
<name>A0AAD4XWP8_9MAGN</name>
<feature type="transmembrane region" description="Helical" evidence="6">
    <location>
        <begin position="231"/>
        <end position="252"/>
    </location>
</feature>
<accession>A0AAD4XWP8</accession>
<dbReference type="EMBL" id="JAJJMB010001902">
    <property type="protein sequence ID" value="KAI3954615.1"/>
    <property type="molecule type" value="Genomic_DNA"/>
</dbReference>
<evidence type="ECO:0000313" key="7">
    <source>
        <dbReference type="EMBL" id="KAI3954615.1"/>
    </source>
</evidence>
<proteinExistence type="predicted"/>
<dbReference type="InterPro" id="IPR050820">
    <property type="entry name" value="MFS_Sugar_Transporter"/>
</dbReference>
<evidence type="ECO:0000313" key="8">
    <source>
        <dbReference type="Proteomes" id="UP001202328"/>
    </source>
</evidence>
<dbReference type="Pfam" id="PF00083">
    <property type="entry name" value="Sugar_tr"/>
    <property type="match status" value="1"/>
</dbReference>
<dbReference type="Proteomes" id="UP001202328">
    <property type="component" value="Unassembled WGS sequence"/>
</dbReference>
<evidence type="ECO:0000256" key="5">
    <source>
        <dbReference type="ARBA" id="ARBA00023136"/>
    </source>
</evidence>
<evidence type="ECO:0000256" key="3">
    <source>
        <dbReference type="ARBA" id="ARBA00022692"/>
    </source>
</evidence>
<dbReference type="GO" id="GO:1904659">
    <property type="term" value="P:D-glucose transmembrane transport"/>
    <property type="evidence" value="ECO:0007669"/>
    <property type="project" value="TreeGrafter"/>
</dbReference>
<comment type="subcellular location">
    <subcellularLocation>
        <location evidence="1">Membrane</location>
    </subcellularLocation>
</comment>
<gene>
    <name evidence="7" type="ORF">MKW98_019746</name>
</gene>
<feature type="transmembrane region" description="Helical" evidence="6">
    <location>
        <begin position="164"/>
        <end position="189"/>
    </location>
</feature>
<keyword evidence="8" id="KW-1185">Reference proteome</keyword>
<dbReference type="PANTHER" id="PTHR48023">
    <property type="entry name" value="D-XYLOSE-PROTON SYMPORTER-LIKE 2"/>
    <property type="match status" value="1"/>
</dbReference>
<keyword evidence="2" id="KW-0813">Transport</keyword>
<evidence type="ECO:0000256" key="6">
    <source>
        <dbReference type="SAM" id="Phobius"/>
    </source>
</evidence>
<protein>
    <submittedName>
        <fullName evidence="7">Uncharacterized protein</fullName>
    </submittedName>
</protein>
<dbReference type="PANTHER" id="PTHR48023:SF6">
    <property type="entry name" value="D-XYLOSE-PROTON SYMPORTER-LIKE 3, CHLOROPLASTIC"/>
    <property type="match status" value="1"/>
</dbReference>
<evidence type="ECO:0000256" key="2">
    <source>
        <dbReference type="ARBA" id="ARBA00022448"/>
    </source>
</evidence>
<keyword evidence="4 6" id="KW-1133">Transmembrane helix</keyword>
<feature type="transmembrane region" description="Helical" evidence="6">
    <location>
        <begin position="107"/>
        <end position="129"/>
    </location>
</feature>
<organism evidence="7 8">
    <name type="scientific">Papaver atlanticum</name>
    <dbReference type="NCBI Taxonomy" id="357466"/>
    <lineage>
        <taxon>Eukaryota</taxon>
        <taxon>Viridiplantae</taxon>
        <taxon>Streptophyta</taxon>
        <taxon>Embryophyta</taxon>
        <taxon>Tracheophyta</taxon>
        <taxon>Spermatophyta</taxon>
        <taxon>Magnoliopsida</taxon>
        <taxon>Ranunculales</taxon>
        <taxon>Papaveraceae</taxon>
        <taxon>Papaveroideae</taxon>
        <taxon>Papaver</taxon>
    </lineage>
</organism>
<dbReference type="GO" id="GO:0022857">
    <property type="term" value="F:transmembrane transporter activity"/>
    <property type="evidence" value="ECO:0007669"/>
    <property type="project" value="InterPro"/>
</dbReference>
<keyword evidence="3 6" id="KW-0812">Transmembrane</keyword>
<comment type="caution">
    <text evidence="7">The sequence shown here is derived from an EMBL/GenBank/DDBJ whole genome shotgun (WGS) entry which is preliminary data.</text>
</comment>
<evidence type="ECO:0000256" key="4">
    <source>
        <dbReference type="ARBA" id="ARBA00022989"/>
    </source>
</evidence>
<dbReference type="Gene3D" id="1.20.1250.20">
    <property type="entry name" value="MFS general substrate transporter like domains"/>
    <property type="match status" value="1"/>
</dbReference>